<dbReference type="Pfam" id="PF22199">
    <property type="entry name" value="FKBP26_IF"/>
    <property type="match status" value="1"/>
</dbReference>
<evidence type="ECO:0000256" key="2">
    <source>
        <dbReference type="ARBA" id="ARBA00004496"/>
    </source>
</evidence>
<dbReference type="PANTHER" id="PTHR47861">
    <property type="entry name" value="FKBP-TYPE PEPTIDYL-PROLYL CIS-TRANS ISOMERASE SLYD"/>
    <property type="match status" value="1"/>
</dbReference>
<comment type="similarity">
    <text evidence="3">Belongs to the FKBP-type PPIase family.</text>
</comment>
<keyword evidence="7" id="KW-0143">Chaperone</keyword>
<dbReference type="EMBL" id="MWMI01000001">
    <property type="protein sequence ID" value="RIB35620.1"/>
    <property type="molecule type" value="Genomic_DNA"/>
</dbReference>
<comment type="caution">
    <text evidence="10">The sequence shown here is derived from an EMBL/GenBank/DDBJ whole genome shotgun (WGS) entry which is preliminary data.</text>
</comment>
<name>A0A397WNH1_9ARCH</name>
<dbReference type="AlphaFoldDB" id="A0A397WNH1"/>
<evidence type="ECO:0000256" key="7">
    <source>
        <dbReference type="ARBA" id="ARBA00023186"/>
    </source>
</evidence>
<dbReference type="SUPFAM" id="SSF54534">
    <property type="entry name" value="FKBP-like"/>
    <property type="match status" value="1"/>
</dbReference>
<keyword evidence="5" id="KW-0963">Cytoplasm</keyword>
<dbReference type="EC" id="5.2.1.8" evidence="4"/>
<evidence type="ECO:0000256" key="5">
    <source>
        <dbReference type="ARBA" id="ARBA00022490"/>
    </source>
</evidence>
<comment type="catalytic activity">
    <reaction evidence="1">
        <text>[protein]-peptidylproline (omega=180) = [protein]-peptidylproline (omega=0)</text>
        <dbReference type="Rhea" id="RHEA:16237"/>
        <dbReference type="Rhea" id="RHEA-COMP:10747"/>
        <dbReference type="Rhea" id="RHEA-COMP:10748"/>
        <dbReference type="ChEBI" id="CHEBI:83833"/>
        <dbReference type="ChEBI" id="CHEBI:83834"/>
        <dbReference type="EC" id="5.2.1.8"/>
    </reaction>
</comment>
<gene>
    <name evidence="10" type="ORF">BXU00_00775</name>
</gene>
<comment type="subcellular location">
    <subcellularLocation>
        <location evidence="2">Cytoplasm</location>
    </subcellularLocation>
</comment>
<dbReference type="PANTHER" id="PTHR47861:SF3">
    <property type="entry name" value="FKBP-TYPE PEPTIDYL-PROLYL CIS-TRANS ISOMERASE SLYD"/>
    <property type="match status" value="1"/>
</dbReference>
<evidence type="ECO:0000256" key="3">
    <source>
        <dbReference type="ARBA" id="ARBA00006577"/>
    </source>
</evidence>
<evidence type="ECO:0000256" key="8">
    <source>
        <dbReference type="ARBA" id="ARBA00023235"/>
    </source>
</evidence>
<dbReference type="Gene3D" id="3.10.50.40">
    <property type="match status" value="1"/>
</dbReference>
<proteinExistence type="inferred from homology"/>
<evidence type="ECO:0000256" key="1">
    <source>
        <dbReference type="ARBA" id="ARBA00000971"/>
    </source>
</evidence>
<evidence type="ECO:0000313" key="11">
    <source>
        <dbReference type="Proteomes" id="UP000266622"/>
    </source>
</evidence>
<dbReference type="GO" id="GO:0003755">
    <property type="term" value="F:peptidyl-prolyl cis-trans isomerase activity"/>
    <property type="evidence" value="ECO:0007669"/>
    <property type="project" value="UniProtKB-KW"/>
</dbReference>
<dbReference type="InterPro" id="IPR046357">
    <property type="entry name" value="PPIase_dom_sf"/>
</dbReference>
<keyword evidence="8" id="KW-0413">Isomerase</keyword>
<dbReference type="GO" id="GO:0005737">
    <property type="term" value="C:cytoplasm"/>
    <property type="evidence" value="ECO:0007669"/>
    <property type="project" value="UniProtKB-SubCell"/>
</dbReference>
<dbReference type="InterPro" id="IPR054016">
    <property type="entry name" value="FKBP26_IF"/>
</dbReference>
<dbReference type="Proteomes" id="UP000266622">
    <property type="component" value="Unassembled WGS sequence"/>
</dbReference>
<feature type="domain" description="FKBP26 IF" evidence="9">
    <location>
        <begin position="70"/>
        <end position="115"/>
    </location>
</feature>
<dbReference type="Gene3D" id="2.40.10.330">
    <property type="match status" value="1"/>
</dbReference>
<sequence length="191" mass="22387">MRWWLKLRYVLYVKDTKEVIDSSDDYIIIPIGKDILLKEIEKNLENAEIGKVYDFILKKPYGDRREENIKIIPINEFNKRGITPKPGLIIDADGMKGIIRNINSGRVIVDFNHPLAGKDLVYRVELVEEVKGLEDKIKGIINFFYRIPFDKINVTIEDKNIKISIKEGNLPDKYKETLTNYIEELKNYKIE</sequence>
<evidence type="ECO:0000256" key="4">
    <source>
        <dbReference type="ARBA" id="ARBA00013194"/>
    </source>
</evidence>
<accession>A0A397WNH1</accession>
<reference evidence="10 11" key="1">
    <citation type="journal article" date="2018" name="Syst. Appl. Microbiol.">
        <title>A new symbiotic nanoarchaeote (Candidatus Nanoclepta minutus) and its host (Zestosphaera tikiterensis gen. nov., sp. nov.) from a New Zealand hot spring.</title>
        <authorList>
            <person name="St John E."/>
            <person name="Liu Y."/>
            <person name="Podar M."/>
            <person name="Stott M.B."/>
            <person name="Meneghin J."/>
            <person name="Chen Z."/>
            <person name="Lagutin K."/>
            <person name="Mitchell K."/>
            <person name="Reysenbach A.L."/>
        </authorList>
    </citation>
    <scope>NUCLEOTIDE SEQUENCE [LARGE SCALE GENOMIC DNA]</scope>
    <source>
        <strain evidence="10">NZ3</strain>
    </source>
</reference>
<evidence type="ECO:0000256" key="6">
    <source>
        <dbReference type="ARBA" id="ARBA00023110"/>
    </source>
</evidence>
<dbReference type="InterPro" id="IPR048261">
    <property type="entry name" value="SlpA/SlyD-like_ins_sf"/>
</dbReference>
<evidence type="ECO:0000259" key="9">
    <source>
        <dbReference type="Pfam" id="PF22199"/>
    </source>
</evidence>
<protein>
    <recommendedName>
        <fullName evidence="4">peptidylprolyl isomerase</fullName>
        <ecNumber evidence="4">5.2.1.8</ecNumber>
    </recommendedName>
</protein>
<keyword evidence="6" id="KW-0697">Rotamase</keyword>
<organism evidence="10 11">
    <name type="scientific">Candidatus Nanoclepta minutus</name>
    <dbReference type="NCBI Taxonomy" id="1940235"/>
    <lineage>
        <taxon>Archaea</taxon>
        <taxon>Nanobdellota</taxon>
        <taxon>Candidatus Nanoclepta</taxon>
    </lineage>
</organism>
<evidence type="ECO:0000313" key="10">
    <source>
        <dbReference type="EMBL" id="RIB35620.1"/>
    </source>
</evidence>